<sequence length="191" mass="21337">MVYYYGRCTVVESFITLVSNVYTTLLNEAQPLSPVIPWDAPFTVSQDSAANTALRRAPHSLRPLHIASKRLTVTELVDATVTLVVDVLRLTFDSARTYLDLDLDREYGALVADVEQCTRPDICSSPLPWLTKRTSSFPAWVSSSTWTWSRNRTSLYSAFAGSLYTFLISCHSIGVPITVSILPSSRRRATR</sequence>
<evidence type="ECO:0000313" key="2">
    <source>
        <dbReference type="EMBL" id="KIK14228.1"/>
    </source>
</evidence>
<dbReference type="Proteomes" id="UP000054018">
    <property type="component" value="Unassembled WGS sequence"/>
</dbReference>
<name>A0A0C9Z2G7_9AGAM</name>
<organism evidence="2 3">
    <name type="scientific">Pisolithus microcarpus 441</name>
    <dbReference type="NCBI Taxonomy" id="765257"/>
    <lineage>
        <taxon>Eukaryota</taxon>
        <taxon>Fungi</taxon>
        <taxon>Dikarya</taxon>
        <taxon>Basidiomycota</taxon>
        <taxon>Agaricomycotina</taxon>
        <taxon>Agaricomycetes</taxon>
        <taxon>Agaricomycetidae</taxon>
        <taxon>Boletales</taxon>
        <taxon>Sclerodermatineae</taxon>
        <taxon>Pisolithaceae</taxon>
        <taxon>Pisolithus</taxon>
    </lineage>
</organism>
<keyword evidence="1" id="KW-0812">Transmembrane</keyword>
<evidence type="ECO:0000313" key="3">
    <source>
        <dbReference type="Proteomes" id="UP000054018"/>
    </source>
</evidence>
<evidence type="ECO:0000256" key="1">
    <source>
        <dbReference type="SAM" id="Phobius"/>
    </source>
</evidence>
<gene>
    <name evidence="2" type="ORF">PISMIDRAFT_358792</name>
</gene>
<dbReference type="STRING" id="765257.A0A0C9Z2G7"/>
<proteinExistence type="predicted"/>
<keyword evidence="3" id="KW-1185">Reference proteome</keyword>
<dbReference type="EMBL" id="KN833949">
    <property type="protein sequence ID" value="KIK14228.1"/>
    <property type="molecule type" value="Genomic_DNA"/>
</dbReference>
<keyword evidence="1" id="KW-0472">Membrane</keyword>
<dbReference type="HOGENOM" id="CLU_122497_0_0_1"/>
<accession>A0A0C9Z2G7</accession>
<feature type="transmembrane region" description="Helical" evidence="1">
    <location>
        <begin position="159"/>
        <end position="182"/>
    </location>
</feature>
<dbReference type="OrthoDB" id="102511at2759"/>
<reference evidence="2 3" key="1">
    <citation type="submission" date="2014-04" db="EMBL/GenBank/DDBJ databases">
        <authorList>
            <consortium name="DOE Joint Genome Institute"/>
            <person name="Kuo A."/>
            <person name="Kohler A."/>
            <person name="Costa M.D."/>
            <person name="Nagy L.G."/>
            <person name="Floudas D."/>
            <person name="Copeland A."/>
            <person name="Barry K.W."/>
            <person name="Cichocki N."/>
            <person name="Veneault-Fourrey C."/>
            <person name="LaButti K."/>
            <person name="Lindquist E.A."/>
            <person name="Lipzen A."/>
            <person name="Lundell T."/>
            <person name="Morin E."/>
            <person name="Murat C."/>
            <person name="Sun H."/>
            <person name="Tunlid A."/>
            <person name="Henrissat B."/>
            <person name="Grigoriev I.V."/>
            <person name="Hibbett D.S."/>
            <person name="Martin F."/>
            <person name="Nordberg H.P."/>
            <person name="Cantor M.N."/>
            <person name="Hua S.X."/>
        </authorList>
    </citation>
    <scope>NUCLEOTIDE SEQUENCE [LARGE SCALE GENOMIC DNA]</scope>
    <source>
        <strain evidence="2 3">441</strain>
    </source>
</reference>
<protein>
    <submittedName>
        <fullName evidence="2">Uncharacterized protein</fullName>
    </submittedName>
</protein>
<reference evidence="3" key="2">
    <citation type="submission" date="2015-01" db="EMBL/GenBank/DDBJ databases">
        <title>Evolutionary Origins and Diversification of the Mycorrhizal Mutualists.</title>
        <authorList>
            <consortium name="DOE Joint Genome Institute"/>
            <consortium name="Mycorrhizal Genomics Consortium"/>
            <person name="Kohler A."/>
            <person name="Kuo A."/>
            <person name="Nagy L.G."/>
            <person name="Floudas D."/>
            <person name="Copeland A."/>
            <person name="Barry K.W."/>
            <person name="Cichocki N."/>
            <person name="Veneault-Fourrey C."/>
            <person name="LaButti K."/>
            <person name="Lindquist E.A."/>
            <person name="Lipzen A."/>
            <person name="Lundell T."/>
            <person name="Morin E."/>
            <person name="Murat C."/>
            <person name="Riley R."/>
            <person name="Ohm R."/>
            <person name="Sun H."/>
            <person name="Tunlid A."/>
            <person name="Henrissat B."/>
            <person name="Grigoriev I.V."/>
            <person name="Hibbett D.S."/>
            <person name="Martin F."/>
        </authorList>
    </citation>
    <scope>NUCLEOTIDE SEQUENCE [LARGE SCALE GENOMIC DNA]</scope>
    <source>
        <strain evidence="3">441</strain>
    </source>
</reference>
<dbReference type="AlphaFoldDB" id="A0A0C9Z2G7"/>
<keyword evidence="1" id="KW-1133">Transmembrane helix</keyword>